<accession>A0A8J8NUZ7</accession>
<protein>
    <submittedName>
        <fullName evidence="1">Uncharacterized protein</fullName>
    </submittedName>
</protein>
<keyword evidence="2" id="KW-1185">Reference proteome</keyword>
<organism evidence="1 2">
    <name type="scientific">Halteria grandinella</name>
    <dbReference type="NCBI Taxonomy" id="5974"/>
    <lineage>
        <taxon>Eukaryota</taxon>
        <taxon>Sar</taxon>
        <taxon>Alveolata</taxon>
        <taxon>Ciliophora</taxon>
        <taxon>Intramacronucleata</taxon>
        <taxon>Spirotrichea</taxon>
        <taxon>Stichotrichia</taxon>
        <taxon>Sporadotrichida</taxon>
        <taxon>Halteriidae</taxon>
        <taxon>Halteria</taxon>
    </lineage>
</organism>
<proteinExistence type="predicted"/>
<dbReference type="EMBL" id="RRYP01005908">
    <property type="protein sequence ID" value="TNV81628.1"/>
    <property type="molecule type" value="Genomic_DNA"/>
</dbReference>
<evidence type="ECO:0000313" key="1">
    <source>
        <dbReference type="EMBL" id="TNV81628.1"/>
    </source>
</evidence>
<name>A0A8J8NUZ7_HALGN</name>
<dbReference type="AlphaFoldDB" id="A0A8J8NUZ7"/>
<dbReference type="Proteomes" id="UP000785679">
    <property type="component" value="Unassembled WGS sequence"/>
</dbReference>
<reference evidence="1" key="1">
    <citation type="submission" date="2019-06" db="EMBL/GenBank/DDBJ databases">
        <authorList>
            <person name="Zheng W."/>
        </authorList>
    </citation>
    <scope>NUCLEOTIDE SEQUENCE</scope>
    <source>
        <strain evidence="1">QDHG01</strain>
    </source>
</reference>
<gene>
    <name evidence="1" type="ORF">FGO68_gene5889</name>
</gene>
<evidence type="ECO:0000313" key="2">
    <source>
        <dbReference type="Proteomes" id="UP000785679"/>
    </source>
</evidence>
<comment type="caution">
    <text evidence="1">The sequence shown here is derived from an EMBL/GenBank/DDBJ whole genome shotgun (WGS) entry which is preliminary data.</text>
</comment>
<sequence length="77" mass="9059">MRMTSYLIRIIQKCLLQLIEAQEHSKSNQSFFRRKCPRPSNQFLSLQNYNQNVRLSQEILYSLGEAPPLLLQPHEGI</sequence>